<dbReference type="InterPro" id="IPR013325">
    <property type="entry name" value="RNA_pol_sigma_r2"/>
</dbReference>
<dbReference type="InterPro" id="IPR013249">
    <property type="entry name" value="RNA_pol_sigma70_r4_t2"/>
</dbReference>
<dbReference type="SUPFAM" id="SSF88659">
    <property type="entry name" value="Sigma3 and sigma4 domains of RNA polymerase sigma factors"/>
    <property type="match status" value="1"/>
</dbReference>
<comment type="similarity">
    <text evidence="1">Belongs to the sigma-70 factor family. ECF subfamily.</text>
</comment>
<dbReference type="GO" id="GO:0003677">
    <property type="term" value="F:DNA binding"/>
    <property type="evidence" value="ECO:0007669"/>
    <property type="project" value="InterPro"/>
</dbReference>
<evidence type="ECO:0000256" key="4">
    <source>
        <dbReference type="ARBA" id="ARBA00023163"/>
    </source>
</evidence>
<dbReference type="Pfam" id="PF08281">
    <property type="entry name" value="Sigma70_r4_2"/>
    <property type="match status" value="1"/>
</dbReference>
<sequence length="179" mass="21135">MEKSDKHIIKQIRKGDKTAFEHLFKTHYNELCNFANSFVKDPDEAEEIVQDVFYKLWQKRKQLIIQKNLRGYLFKTIRNKCTAYGRHLKIKQQYEQDPNTSHTPESPLELLEATQMENLFNQTLMQLPERCRKIFNLSREQGLKYREIAIELSISIKTVEADMGSTLKALREALKTAQK</sequence>
<dbReference type="Pfam" id="PF04542">
    <property type="entry name" value="Sigma70_r2"/>
    <property type="match status" value="1"/>
</dbReference>
<evidence type="ECO:0000256" key="1">
    <source>
        <dbReference type="ARBA" id="ARBA00010641"/>
    </source>
</evidence>
<dbReference type="EMBL" id="CP013118">
    <property type="protein sequence ID" value="ALO16611.1"/>
    <property type="molecule type" value="Genomic_DNA"/>
</dbReference>
<feature type="domain" description="RNA polymerase sigma factor 70 region 4 type 2" evidence="6">
    <location>
        <begin position="121"/>
        <end position="163"/>
    </location>
</feature>
<reference evidence="7 8" key="1">
    <citation type="submission" date="2015-11" db="EMBL/GenBank/DDBJ databases">
        <title>Description and complete genome sequence of a novel strain predominating in hypersaline microbial mats and representing a new family of the Bacteriodetes phylum.</title>
        <authorList>
            <person name="Spring S."/>
            <person name="Bunk B."/>
            <person name="Sproer C."/>
            <person name="Klenk H.-P."/>
        </authorList>
    </citation>
    <scope>NUCLEOTIDE SEQUENCE [LARGE SCALE GENOMIC DNA]</scope>
    <source>
        <strain evidence="7 8">L21-Spi-D4</strain>
    </source>
</reference>
<dbReference type="SUPFAM" id="SSF88946">
    <property type="entry name" value="Sigma2 domain of RNA polymerase sigma factors"/>
    <property type="match status" value="1"/>
</dbReference>
<dbReference type="KEGG" id="blq:L21SP5_02991"/>
<feature type="domain" description="RNA polymerase sigma-70 region 2" evidence="5">
    <location>
        <begin position="23"/>
        <end position="84"/>
    </location>
</feature>
<evidence type="ECO:0000259" key="5">
    <source>
        <dbReference type="Pfam" id="PF04542"/>
    </source>
</evidence>
<dbReference type="Proteomes" id="UP000064893">
    <property type="component" value="Chromosome"/>
</dbReference>
<dbReference type="Gene3D" id="1.10.10.10">
    <property type="entry name" value="Winged helix-like DNA-binding domain superfamily/Winged helix DNA-binding domain"/>
    <property type="match status" value="1"/>
</dbReference>
<dbReference type="GO" id="GO:0006352">
    <property type="term" value="P:DNA-templated transcription initiation"/>
    <property type="evidence" value="ECO:0007669"/>
    <property type="project" value="InterPro"/>
</dbReference>
<dbReference type="RefSeq" id="WP_057953969.1">
    <property type="nucleotide sequence ID" value="NZ_CP013118.1"/>
</dbReference>
<dbReference type="Gene3D" id="1.10.1740.10">
    <property type="match status" value="1"/>
</dbReference>
<evidence type="ECO:0000259" key="6">
    <source>
        <dbReference type="Pfam" id="PF08281"/>
    </source>
</evidence>
<protein>
    <submittedName>
        <fullName evidence="7">RNA polymerase sigma factor CnrH</fullName>
    </submittedName>
</protein>
<dbReference type="NCBIfam" id="TIGR02985">
    <property type="entry name" value="Sig70_bacteroi1"/>
    <property type="match status" value="1"/>
</dbReference>
<dbReference type="STRING" id="1307839.L21SP5_02991"/>
<dbReference type="OrthoDB" id="9782991at2"/>
<dbReference type="InterPro" id="IPR014284">
    <property type="entry name" value="RNA_pol_sigma-70_dom"/>
</dbReference>
<keyword evidence="8" id="KW-1185">Reference proteome</keyword>
<dbReference type="InterPro" id="IPR014327">
    <property type="entry name" value="RNA_pol_sigma70_bacteroid"/>
</dbReference>
<dbReference type="PANTHER" id="PTHR43133">
    <property type="entry name" value="RNA POLYMERASE ECF-TYPE SIGMA FACTO"/>
    <property type="match status" value="1"/>
</dbReference>
<evidence type="ECO:0000256" key="2">
    <source>
        <dbReference type="ARBA" id="ARBA00023015"/>
    </source>
</evidence>
<evidence type="ECO:0000313" key="7">
    <source>
        <dbReference type="EMBL" id="ALO16611.1"/>
    </source>
</evidence>
<dbReference type="InterPro" id="IPR036388">
    <property type="entry name" value="WH-like_DNA-bd_sf"/>
</dbReference>
<dbReference type="InterPro" id="IPR007627">
    <property type="entry name" value="RNA_pol_sigma70_r2"/>
</dbReference>
<keyword evidence="2" id="KW-0805">Transcription regulation</keyword>
<proteinExistence type="inferred from homology"/>
<keyword evidence="4" id="KW-0804">Transcription</keyword>
<dbReference type="InterPro" id="IPR039425">
    <property type="entry name" value="RNA_pol_sigma-70-like"/>
</dbReference>
<dbReference type="GO" id="GO:0016987">
    <property type="term" value="F:sigma factor activity"/>
    <property type="evidence" value="ECO:0007669"/>
    <property type="project" value="UniProtKB-KW"/>
</dbReference>
<organism evidence="7 8">
    <name type="scientific">Salinivirga cyanobacteriivorans</name>
    <dbReference type="NCBI Taxonomy" id="1307839"/>
    <lineage>
        <taxon>Bacteria</taxon>
        <taxon>Pseudomonadati</taxon>
        <taxon>Bacteroidota</taxon>
        <taxon>Bacteroidia</taxon>
        <taxon>Bacteroidales</taxon>
        <taxon>Salinivirgaceae</taxon>
        <taxon>Salinivirga</taxon>
    </lineage>
</organism>
<accession>A0A0S2I2F5</accession>
<evidence type="ECO:0000256" key="3">
    <source>
        <dbReference type="ARBA" id="ARBA00023082"/>
    </source>
</evidence>
<dbReference type="InterPro" id="IPR013324">
    <property type="entry name" value="RNA_pol_sigma_r3/r4-like"/>
</dbReference>
<dbReference type="NCBIfam" id="TIGR02937">
    <property type="entry name" value="sigma70-ECF"/>
    <property type="match status" value="1"/>
</dbReference>
<gene>
    <name evidence="7" type="primary">cnrH</name>
    <name evidence="7" type="ORF">L21SP5_02991</name>
</gene>
<name>A0A0S2I2F5_9BACT</name>
<dbReference type="AlphaFoldDB" id="A0A0S2I2F5"/>
<keyword evidence="3" id="KW-0731">Sigma factor</keyword>
<evidence type="ECO:0000313" key="8">
    <source>
        <dbReference type="Proteomes" id="UP000064893"/>
    </source>
</evidence>
<dbReference type="PANTHER" id="PTHR43133:SF46">
    <property type="entry name" value="RNA POLYMERASE SIGMA-70 FACTOR ECF SUBFAMILY"/>
    <property type="match status" value="1"/>
</dbReference>